<feature type="transmembrane region" description="Helical" evidence="5">
    <location>
        <begin position="12"/>
        <end position="36"/>
    </location>
</feature>
<name>A0A817LLD3_9BILA</name>
<dbReference type="SMART" id="SM00228">
    <property type="entry name" value="PDZ"/>
    <property type="match status" value="1"/>
</dbReference>
<evidence type="ECO:0000313" key="10">
    <source>
        <dbReference type="EMBL" id="CAF4283960.1"/>
    </source>
</evidence>
<evidence type="ECO:0000256" key="3">
    <source>
        <dbReference type="PROSITE-ProRule" id="PRU00192"/>
    </source>
</evidence>
<dbReference type="InterPro" id="IPR027417">
    <property type="entry name" value="P-loop_NTPase"/>
</dbReference>
<evidence type="ECO:0000313" key="9">
    <source>
        <dbReference type="EMBL" id="CAF3015914.1"/>
    </source>
</evidence>
<evidence type="ECO:0000259" key="7">
    <source>
        <dbReference type="PROSITE" id="PS50052"/>
    </source>
</evidence>
<dbReference type="InterPro" id="IPR001452">
    <property type="entry name" value="SH3_domain"/>
</dbReference>
<dbReference type="Pfam" id="PF00595">
    <property type="entry name" value="PDZ"/>
    <property type="match status" value="1"/>
</dbReference>
<dbReference type="PANTHER" id="PTHR23122">
    <property type="entry name" value="MEMBRANE-ASSOCIATED GUANYLATE KINASE MAGUK"/>
    <property type="match status" value="1"/>
</dbReference>
<reference evidence="9" key="1">
    <citation type="submission" date="2021-02" db="EMBL/GenBank/DDBJ databases">
        <authorList>
            <person name="Nowell W R."/>
        </authorList>
    </citation>
    <scope>NUCLEOTIDE SEQUENCE</scope>
</reference>
<dbReference type="InterPro" id="IPR050716">
    <property type="entry name" value="MAGUK"/>
</dbReference>
<dbReference type="PROSITE" id="PS50106">
    <property type="entry name" value="PDZ"/>
    <property type="match status" value="1"/>
</dbReference>
<evidence type="ECO:0000313" key="12">
    <source>
        <dbReference type="Proteomes" id="UP000663873"/>
    </source>
</evidence>
<dbReference type="PROSITE" id="PS50052">
    <property type="entry name" value="GUANYLATE_KINASE_2"/>
    <property type="match status" value="1"/>
</dbReference>
<dbReference type="SMART" id="SM00326">
    <property type="entry name" value="SH3"/>
    <property type="match status" value="1"/>
</dbReference>
<evidence type="ECO:0000256" key="2">
    <source>
        <dbReference type="ARBA" id="ARBA00022443"/>
    </source>
</evidence>
<dbReference type="InterPro" id="IPR036028">
    <property type="entry name" value="SH3-like_dom_sf"/>
</dbReference>
<comment type="similarity">
    <text evidence="1">Belongs to the MAGUK family.</text>
</comment>
<dbReference type="SUPFAM" id="SSF52540">
    <property type="entry name" value="P-loop containing nucleoside triphosphate hydrolases"/>
    <property type="match status" value="1"/>
</dbReference>
<dbReference type="EMBL" id="CAJNXB010000065">
    <property type="protein sequence ID" value="CAF3015914.1"/>
    <property type="molecule type" value="Genomic_DNA"/>
</dbReference>
<organism evidence="9 11">
    <name type="scientific">Rotaria socialis</name>
    <dbReference type="NCBI Taxonomy" id="392032"/>
    <lineage>
        <taxon>Eukaryota</taxon>
        <taxon>Metazoa</taxon>
        <taxon>Spiralia</taxon>
        <taxon>Gnathifera</taxon>
        <taxon>Rotifera</taxon>
        <taxon>Eurotatoria</taxon>
        <taxon>Bdelloidea</taxon>
        <taxon>Philodinida</taxon>
        <taxon>Philodinidae</taxon>
        <taxon>Rotaria</taxon>
    </lineage>
</organism>
<dbReference type="EMBL" id="CAJOBP010001428">
    <property type="protein sequence ID" value="CAF4283960.1"/>
    <property type="molecule type" value="Genomic_DNA"/>
</dbReference>
<dbReference type="InterPro" id="IPR036034">
    <property type="entry name" value="PDZ_sf"/>
</dbReference>
<keyword evidence="2 3" id="KW-0728">SH3 domain</keyword>
<keyword evidence="5" id="KW-1133">Transmembrane helix</keyword>
<dbReference type="Pfam" id="PF00625">
    <property type="entry name" value="Guanylate_kin"/>
    <property type="match status" value="1"/>
</dbReference>
<dbReference type="PROSITE" id="PS50002">
    <property type="entry name" value="SH3"/>
    <property type="match status" value="1"/>
</dbReference>
<evidence type="ECO:0000256" key="1">
    <source>
        <dbReference type="ARBA" id="ARBA00007014"/>
    </source>
</evidence>
<evidence type="ECO:0000259" key="6">
    <source>
        <dbReference type="PROSITE" id="PS50002"/>
    </source>
</evidence>
<dbReference type="SMART" id="SM00072">
    <property type="entry name" value="GuKc"/>
    <property type="match status" value="1"/>
</dbReference>
<evidence type="ECO:0000256" key="4">
    <source>
        <dbReference type="SAM" id="MobiDB-lite"/>
    </source>
</evidence>
<feature type="region of interest" description="Disordered" evidence="4">
    <location>
        <begin position="297"/>
        <end position="321"/>
    </location>
</feature>
<proteinExistence type="inferred from homology"/>
<dbReference type="InterPro" id="IPR001478">
    <property type="entry name" value="PDZ"/>
</dbReference>
<protein>
    <submittedName>
        <fullName evidence="9">Uncharacterized protein</fullName>
    </submittedName>
</protein>
<dbReference type="InterPro" id="IPR008145">
    <property type="entry name" value="GK/Ca_channel_bsu"/>
</dbReference>
<feature type="compositionally biased region" description="Low complexity" evidence="4">
    <location>
        <begin position="307"/>
        <end position="321"/>
    </location>
</feature>
<feature type="domain" description="SH3" evidence="6">
    <location>
        <begin position="591"/>
        <end position="674"/>
    </location>
</feature>
<dbReference type="CDD" id="cd11862">
    <property type="entry name" value="SH3_MPP"/>
    <property type="match status" value="1"/>
</dbReference>
<keyword evidence="5" id="KW-0472">Membrane</keyword>
<dbReference type="Proteomes" id="UP000663873">
    <property type="component" value="Unassembled WGS sequence"/>
</dbReference>
<dbReference type="Gene3D" id="2.30.30.40">
    <property type="entry name" value="SH3 Domains"/>
    <property type="match status" value="1"/>
</dbReference>
<dbReference type="Gene3D" id="3.40.50.300">
    <property type="entry name" value="P-loop containing nucleotide triphosphate hydrolases"/>
    <property type="match status" value="1"/>
</dbReference>
<sequence length="994" mass="113945">MLSKIFNCCKFFLLCLSAVVILISILFGAAAALNYVRERHDELVYKSTTCYVLNYTTIKSDCSQEHCSDQHTNNGCTTEYYVCYVVHYTVVYNTSDGREIKITTELPDGPGIDSVNKTYTCYYDSRKETLVQWTKPNSPSSLTMLCVSWSIVGFLLLLNIGILLRYQIGTILTNISYDIQSIKQKEMVVITNKTNENYQTARIIQWLGGERAVDVPCDFDVTLLSKENSVDHETTLSKVECIELLRLSPNNKHDTTKFERACLLRRSSIRLNRLSPDAQTSDEAYCTLSSNRSVQNNHTDDLIRKGSTSGSSSSLSTTTPACTSSPILPISIDDIYKILDQATMENTSAKENLGLLYEIAQQTRHLLPLITNNQDHTMEFCREILINRHNGETDFKDMIHEFIQLIEQKLSDTEKTLFDANTIRPSSPSLFDMLNDLKACLTSLRRTELQSFLNVFDSILKLRCYSSALPDHEETTIKNQEHESMESKEELLKLSQYSIDELKIVTIEKNHQPLGLTISRSDSGTIYIARIVVGGVAATTQLFQVNDRILEINDEPMTGHSLDYVCTLISNTIGLIKFLLAPPINANHISYHTFHVRALFTYDPFNDPLIPCKDIGLAFQRGDILRIVARDETKTTNDSYVSWWQAYRENSFETDTDPCLAGLIPSDSLQQKRANLLKVISDDTESISSSSSLSLSHGKKKARKHCLTCVSSKRERKPLQTVYNNATFIHDADDKEAPTIKTSTNHFSLTDTRKYGEEQPVTTLKRLADTNQDLMMDSFRFYDSVFRLDLSTQQMTRPIILLGAPNVGRHELRRRLLQTEPNLFDVAIPHTTRARRSQETSDIDYHFVSEADFLAKIECQAFVEFGQYDRDLYGTSLDDIRQIVEIKQKICILNLNPEAIRTFNRTGIYPYIICIAAPTIERLKRLELDRREHLNEKDYREIIRKSRSIERHHYLLFDHILVNNDLDRTYLELRDLIVRIQHDNQQWVRTSYQR</sequence>
<evidence type="ECO:0000256" key="5">
    <source>
        <dbReference type="SAM" id="Phobius"/>
    </source>
</evidence>
<dbReference type="Gene3D" id="2.30.42.10">
    <property type="match status" value="1"/>
</dbReference>
<evidence type="ECO:0000313" key="11">
    <source>
        <dbReference type="Proteomes" id="UP000663825"/>
    </source>
</evidence>
<dbReference type="Proteomes" id="UP000663825">
    <property type="component" value="Unassembled WGS sequence"/>
</dbReference>
<comment type="caution">
    <text evidence="9">The sequence shown here is derived from an EMBL/GenBank/DDBJ whole genome shotgun (WGS) entry which is preliminary data.</text>
</comment>
<dbReference type="AlphaFoldDB" id="A0A817LLD3"/>
<feature type="domain" description="PDZ" evidence="8">
    <location>
        <begin position="504"/>
        <end position="584"/>
    </location>
</feature>
<dbReference type="SUPFAM" id="SSF50156">
    <property type="entry name" value="PDZ domain-like"/>
    <property type="match status" value="1"/>
</dbReference>
<dbReference type="OrthoDB" id="43580at2759"/>
<keyword evidence="12" id="KW-1185">Reference proteome</keyword>
<evidence type="ECO:0000259" key="8">
    <source>
        <dbReference type="PROSITE" id="PS50106"/>
    </source>
</evidence>
<gene>
    <name evidence="9" type="ORF">TIS948_LOCUS2191</name>
    <name evidence="10" type="ORF">UJA718_LOCUS11574</name>
</gene>
<dbReference type="InterPro" id="IPR008144">
    <property type="entry name" value="Guanylate_kin-like_dom"/>
</dbReference>
<keyword evidence="5" id="KW-0812">Transmembrane</keyword>
<dbReference type="SUPFAM" id="SSF50044">
    <property type="entry name" value="SH3-domain"/>
    <property type="match status" value="1"/>
</dbReference>
<accession>A0A817LLD3</accession>
<feature type="domain" description="Guanylate kinase-like" evidence="7">
    <location>
        <begin position="796"/>
        <end position="978"/>
    </location>
</feature>